<comment type="caution">
    <text evidence="2">The sequence shown here is derived from an EMBL/GenBank/DDBJ whole genome shotgun (WGS) entry which is preliminary data.</text>
</comment>
<evidence type="ECO:0000313" key="3">
    <source>
        <dbReference type="EMBL" id="CAF4066760.1"/>
    </source>
</evidence>
<dbReference type="AlphaFoldDB" id="A0A8S2EUP8"/>
<dbReference type="Proteomes" id="UP000677228">
    <property type="component" value="Unassembled WGS sequence"/>
</dbReference>
<feature type="transmembrane region" description="Helical" evidence="1">
    <location>
        <begin position="7"/>
        <end position="27"/>
    </location>
</feature>
<dbReference type="EMBL" id="CAJNOK010017227">
    <property type="protein sequence ID" value="CAF1259961.1"/>
    <property type="molecule type" value="Genomic_DNA"/>
</dbReference>
<proteinExistence type="predicted"/>
<keyword evidence="1" id="KW-1133">Transmembrane helix</keyword>
<keyword evidence="1" id="KW-0812">Transmembrane</keyword>
<protein>
    <submittedName>
        <fullName evidence="2">Uncharacterized protein</fullName>
    </submittedName>
</protein>
<dbReference type="Proteomes" id="UP000682733">
    <property type="component" value="Unassembled WGS sequence"/>
</dbReference>
<dbReference type="EMBL" id="CAJOBA010038785">
    <property type="protein sequence ID" value="CAF4066760.1"/>
    <property type="molecule type" value="Genomic_DNA"/>
</dbReference>
<reference evidence="2" key="1">
    <citation type="submission" date="2021-02" db="EMBL/GenBank/DDBJ databases">
        <authorList>
            <person name="Nowell W R."/>
        </authorList>
    </citation>
    <scope>NUCLEOTIDE SEQUENCE</scope>
</reference>
<evidence type="ECO:0000313" key="2">
    <source>
        <dbReference type="EMBL" id="CAF1259961.1"/>
    </source>
</evidence>
<keyword evidence="1" id="KW-0472">Membrane</keyword>
<name>A0A8S2EUP8_9BILA</name>
<evidence type="ECO:0000256" key="1">
    <source>
        <dbReference type="SAM" id="Phobius"/>
    </source>
</evidence>
<sequence length="418" mass="49454">MIVSNRVYTTLILFYYLIKISFSMSALEDLSISTYEHVGCLNVKNEYHRIFQQQLSNDSQESSSYQIFSSSIMDVELCFRLCRRWTILIYDKSRCICLYTISEHHEYAKLGDWTLNCTNRYSVYTLGINKSITIRTKFNPLSKISASIYQPFSAYDWSLDGCYYFSEIQSVRVDLKFDTDYEQGLQMCMRKCLIRSGKSGYFFLSRRKNCYCSTSFNDVKIHSSSTTALRKSIKQCSFLTPICFVFKNTMTTSCQQYSDGMSFDTLAKINYKMYCFNNAFGYSRVLHQCIQLISFSSFYRNYKQLCSTTNTFRLDFEQQWTYLLTYYLPVIMDKRIGGKSAIWIDRRSKYAYELLTQREKEKYNYLNEDQCLILYPTFDSWYIKIVPCIYYYAYYGLCQTAAIESNLNLMKEFTSEPQ</sequence>
<accession>A0A8S2EUP8</accession>
<evidence type="ECO:0000313" key="4">
    <source>
        <dbReference type="Proteomes" id="UP000677228"/>
    </source>
</evidence>
<organism evidence="2 4">
    <name type="scientific">Didymodactylos carnosus</name>
    <dbReference type="NCBI Taxonomy" id="1234261"/>
    <lineage>
        <taxon>Eukaryota</taxon>
        <taxon>Metazoa</taxon>
        <taxon>Spiralia</taxon>
        <taxon>Gnathifera</taxon>
        <taxon>Rotifera</taxon>
        <taxon>Eurotatoria</taxon>
        <taxon>Bdelloidea</taxon>
        <taxon>Philodinida</taxon>
        <taxon>Philodinidae</taxon>
        <taxon>Didymodactylos</taxon>
    </lineage>
</organism>
<gene>
    <name evidence="2" type="ORF">OVA965_LOCUS26683</name>
    <name evidence="3" type="ORF">TMI583_LOCUS27428</name>
</gene>